<dbReference type="AlphaFoldDB" id="A0A368H8M5"/>
<feature type="domain" description="Ground-like" evidence="3">
    <location>
        <begin position="296"/>
        <end position="361"/>
    </location>
</feature>
<dbReference type="Pfam" id="PF04155">
    <property type="entry name" value="Ground-like"/>
    <property type="match status" value="1"/>
</dbReference>
<reference evidence="4 5" key="1">
    <citation type="submission" date="2014-10" db="EMBL/GenBank/DDBJ databases">
        <title>Draft genome of the hookworm Ancylostoma caninum.</title>
        <authorList>
            <person name="Mitreva M."/>
        </authorList>
    </citation>
    <scope>NUCLEOTIDE SEQUENCE [LARGE SCALE GENOMIC DNA]</scope>
    <source>
        <strain evidence="4 5">Baltimore</strain>
    </source>
</reference>
<feature type="coiled-coil region" evidence="1">
    <location>
        <begin position="175"/>
        <end position="209"/>
    </location>
</feature>
<proteinExistence type="predicted"/>
<dbReference type="Proteomes" id="UP000252519">
    <property type="component" value="Unassembled WGS sequence"/>
</dbReference>
<accession>A0A368H8M5</accession>
<keyword evidence="5" id="KW-1185">Reference proteome</keyword>
<dbReference type="STRING" id="29170.A0A368H8M5"/>
<comment type="caution">
    <text evidence="4">The sequence shown here is derived from an EMBL/GenBank/DDBJ whole genome shotgun (WGS) entry which is preliminary data.</text>
</comment>
<evidence type="ECO:0000313" key="4">
    <source>
        <dbReference type="EMBL" id="RCN52924.1"/>
    </source>
</evidence>
<protein>
    <submittedName>
        <fullName evidence="4">Ground-like domain protein</fullName>
    </submittedName>
</protein>
<evidence type="ECO:0000313" key="5">
    <source>
        <dbReference type="Proteomes" id="UP000252519"/>
    </source>
</evidence>
<dbReference type="EMBL" id="JOJR01000004">
    <property type="protein sequence ID" value="RCN52924.1"/>
    <property type="molecule type" value="Genomic_DNA"/>
</dbReference>
<evidence type="ECO:0000256" key="1">
    <source>
        <dbReference type="SAM" id="Coils"/>
    </source>
</evidence>
<gene>
    <name evidence="4" type="ORF">ANCCAN_00919</name>
</gene>
<evidence type="ECO:0000259" key="3">
    <source>
        <dbReference type="Pfam" id="PF04155"/>
    </source>
</evidence>
<dbReference type="InterPro" id="IPR007284">
    <property type="entry name" value="Ground-like_dom"/>
</dbReference>
<name>A0A368H8M5_ANCCA</name>
<organism evidence="4 5">
    <name type="scientific">Ancylostoma caninum</name>
    <name type="common">Dog hookworm</name>
    <dbReference type="NCBI Taxonomy" id="29170"/>
    <lineage>
        <taxon>Eukaryota</taxon>
        <taxon>Metazoa</taxon>
        <taxon>Ecdysozoa</taxon>
        <taxon>Nematoda</taxon>
        <taxon>Chromadorea</taxon>
        <taxon>Rhabditida</taxon>
        <taxon>Rhabditina</taxon>
        <taxon>Rhabditomorpha</taxon>
        <taxon>Strongyloidea</taxon>
        <taxon>Ancylostomatidae</taxon>
        <taxon>Ancylostomatinae</taxon>
        <taxon>Ancylostoma</taxon>
    </lineage>
</organism>
<feature type="signal peptide" evidence="2">
    <location>
        <begin position="1"/>
        <end position="16"/>
    </location>
</feature>
<feature type="chain" id="PRO_5016926978" evidence="2">
    <location>
        <begin position="17"/>
        <end position="390"/>
    </location>
</feature>
<keyword evidence="2" id="KW-0732">Signal</keyword>
<sequence>MLLVVLLHFLVATVSTSPAVQTSLCCCGCVSEPCPKVGPSCPPPQKECHSTTELKCADLQKLWEDSRSAETTTNSTNEKDNFMKNDQTIASKSQVRIVTNNGLTIVETGDGGRTEWKEIVTPVNPKVVPQMLLNPLLLQGGSVMRVTNSSSFQDGNRPPITKTVVTEMSTTTDNMNSGKATFERLEAMIAELQEMLKQVKQNVMERASERSDVSLQGEAGAPSMDPAVDELEKKAIDDVIARMRGSFLRVTQGSRPVNEVDSSVSASVVDVQSPLKYTPPHLRVTRASSDGDDSGNCNDPKLKKLIVKNIGKDAQKSKRAIQKAAESEFGGTFDVICSPCEFSFVISSQKYCDGFKDQKRVHYELVLDTSHIEPRHLELLWTDHPIACRP</sequence>
<dbReference type="OrthoDB" id="5846317at2759"/>
<evidence type="ECO:0000256" key="2">
    <source>
        <dbReference type="SAM" id="SignalP"/>
    </source>
</evidence>
<keyword evidence="1" id="KW-0175">Coiled coil</keyword>